<dbReference type="EMBL" id="VUOD01000002">
    <property type="protein sequence ID" value="KAA2285551.1"/>
    <property type="molecule type" value="Genomic_DNA"/>
</dbReference>
<dbReference type="Pfam" id="PF01230">
    <property type="entry name" value="HIT"/>
    <property type="match status" value="1"/>
</dbReference>
<protein>
    <submittedName>
        <fullName evidence="3">HIT family protein</fullName>
    </submittedName>
</protein>
<dbReference type="AlphaFoldDB" id="A0A5B2ZES8"/>
<proteinExistence type="predicted"/>
<dbReference type="Proteomes" id="UP000322165">
    <property type="component" value="Unassembled WGS sequence"/>
</dbReference>
<dbReference type="SUPFAM" id="SSF54197">
    <property type="entry name" value="HIT-like"/>
    <property type="match status" value="1"/>
</dbReference>
<accession>A0A5B2ZES8</accession>
<dbReference type="PROSITE" id="PS51084">
    <property type="entry name" value="HIT_2"/>
    <property type="match status" value="1"/>
</dbReference>
<comment type="caution">
    <text evidence="1">Lacks conserved residue(s) required for the propagation of feature annotation.</text>
</comment>
<dbReference type="Gene3D" id="3.30.428.10">
    <property type="entry name" value="HIT-like"/>
    <property type="match status" value="1"/>
</dbReference>
<dbReference type="PIRSF" id="PIRSF000714">
    <property type="entry name" value="HIT"/>
    <property type="match status" value="1"/>
</dbReference>
<comment type="caution">
    <text evidence="3">The sequence shown here is derived from an EMBL/GenBank/DDBJ whole genome shotgun (WGS) entry which is preliminary data.</text>
</comment>
<reference evidence="3 4" key="2">
    <citation type="submission" date="2019-09" db="EMBL/GenBank/DDBJ databases">
        <authorList>
            <person name="Mazur A."/>
        </authorList>
    </citation>
    <scope>NUCLEOTIDE SEQUENCE [LARGE SCALE GENOMIC DNA]</scope>
    <source>
        <strain evidence="3 4">3729k</strain>
    </source>
</reference>
<evidence type="ECO:0000313" key="3">
    <source>
        <dbReference type="EMBL" id="KAA2285551.1"/>
    </source>
</evidence>
<dbReference type="RefSeq" id="WP_149859653.1">
    <property type="nucleotide sequence ID" value="NZ_VUOD01000002.1"/>
</dbReference>
<name>A0A5B2ZES8_9GAMM</name>
<evidence type="ECO:0000259" key="2">
    <source>
        <dbReference type="PROSITE" id="PS51084"/>
    </source>
</evidence>
<dbReference type="InterPro" id="IPR026026">
    <property type="entry name" value="HIT_Hint"/>
</dbReference>
<sequence>MPAAFEPDPRLAADSLLVAEGPLSQLRLMDDARFPWLLLLPRVAGVENWVDLDGASQRLLLAEINQASDLLRAVSGLGKLNIGQLGNVVRQLHVHVVARREGDAAWPGPVWGSGPRQPYPADRREALLWALRQRLGGQEPVRMPETG</sequence>
<evidence type="ECO:0000313" key="4">
    <source>
        <dbReference type="Proteomes" id="UP000322165"/>
    </source>
</evidence>
<organism evidence="3 4">
    <name type="scientific">Arenimonas fontis</name>
    <dbReference type="NCBI Taxonomy" id="2608255"/>
    <lineage>
        <taxon>Bacteria</taxon>
        <taxon>Pseudomonadati</taxon>
        <taxon>Pseudomonadota</taxon>
        <taxon>Gammaproteobacteria</taxon>
        <taxon>Lysobacterales</taxon>
        <taxon>Lysobacteraceae</taxon>
        <taxon>Arenimonas</taxon>
    </lineage>
</organism>
<dbReference type="InterPro" id="IPR036265">
    <property type="entry name" value="HIT-like_sf"/>
</dbReference>
<dbReference type="GO" id="GO:0003824">
    <property type="term" value="F:catalytic activity"/>
    <property type="evidence" value="ECO:0007669"/>
    <property type="project" value="InterPro"/>
</dbReference>
<dbReference type="InterPro" id="IPR011146">
    <property type="entry name" value="HIT-like"/>
</dbReference>
<feature type="domain" description="HIT" evidence="2">
    <location>
        <begin position="37"/>
        <end position="106"/>
    </location>
</feature>
<keyword evidence="4" id="KW-1185">Reference proteome</keyword>
<evidence type="ECO:0000256" key="1">
    <source>
        <dbReference type="PROSITE-ProRule" id="PRU00464"/>
    </source>
</evidence>
<gene>
    <name evidence="3" type="ORF">F0415_02615</name>
</gene>
<reference evidence="3 4" key="1">
    <citation type="submission" date="2019-09" db="EMBL/GenBank/DDBJ databases">
        <title>Arenimonas chukotkensis sp. nov., a bacterium isolated from Chukotka hot spring, Arctic region, Russia.</title>
        <authorList>
            <person name="Zayulina K.S."/>
            <person name="Prokofeva M.I."/>
            <person name="Elcheninov A.G."/>
            <person name="Novikov A."/>
            <person name="Kochetkova T.V."/>
            <person name="Kublanov I.V."/>
        </authorList>
    </citation>
    <scope>NUCLEOTIDE SEQUENCE [LARGE SCALE GENOMIC DNA]</scope>
    <source>
        <strain evidence="3 4">3729k</strain>
    </source>
</reference>